<proteinExistence type="predicted"/>
<feature type="domain" description="Ppx/GppA phosphatase N-terminal" evidence="1">
    <location>
        <begin position="43"/>
        <end position="292"/>
    </location>
</feature>
<dbReference type="RefSeq" id="WP_034971451.1">
    <property type="nucleotide sequence ID" value="NZ_CP053842.1"/>
</dbReference>
<dbReference type="PANTHER" id="PTHR30005:SF0">
    <property type="entry name" value="RETROGRADE REGULATION PROTEIN 2"/>
    <property type="match status" value="1"/>
</dbReference>
<dbReference type="SUPFAM" id="SSF53067">
    <property type="entry name" value="Actin-like ATPase domain"/>
    <property type="match status" value="2"/>
</dbReference>
<dbReference type="EMBL" id="CP063078">
    <property type="protein sequence ID" value="QOQ87427.1"/>
    <property type="molecule type" value="Genomic_DNA"/>
</dbReference>
<dbReference type="Pfam" id="PF02541">
    <property type="entry name" value="Ppx-GppA"/>
    <property type="match status" value="1"/>
</dbReference>
<dbReference type="Proteomes" id="UP000594749">
    <property type="component" value="Chromosome"/>
</dbReference>
<dbReference type="Gene3D" id="3.30.420.150">
    <property type="entry name" value="Exopolyphosphatase. Domain 2"/>
    <property type="match status" value="1"/>
</dbReference>
<dbReference type="InterPro" id="IPR003695">
    <property type="entry name" value="Ppx_GppA_N"/>
</dbReference>
<gene>
    <name evidence="2" type="ORF">IMC76_00985</name>
</gene>
<name>A0A7M1LFS1_9BACT</name>
<dbReference type="InterPro" id="IPR050273">
    <property type="entry name" value="GppA/Ppx_hydrolase"/>
</dbReference>
<dbReference type="GO" id="GO:0006357">
    <property type="term" value="P:regulation of transcription by RNA polymerase II"/>
    <property type="evidence" value="ECO:0007669"/>
    <property type="project" value="TreeGrafter"/>
</dbReference>
<dbReference type="PANTHER" id="PTHR30005">
    <property type="entry name" value="EXOPOLYPHOSPHATASE"/>
    <property type="match status" value="1"/>
</dbReference>
<evidence type="ECO:0000313" key="3">
    <source>
        <dbReference type="Proteomes" id="UP000594749"/>
    </source>
</evidence>
<dbReference type="AlphaFoldDB" id="A0A7M1LFS1"/>
<evidence type="ECO:0000313" key="2">
    <source>
        <dbReference type="EMBL" id="QOQ87427.1"/>
    </source>
</evidence>
<protein>
    <submittedName>
        <fullName evidence="2">Disulfide bond formation protein DsbA</fullName>
    </submittedName>
</protein>
<dbReference type="Gene3D" id="3.30.420.40">
    <property type="match status" value="1"/>
</dbReference>
<keyword evidence="3" id="KW-1185">Reference proteome</keyword>
<accession>A0A7M1LFS1</accession>
<organism evidence="2 3">
    <name type="scientific">Campylobacter corcagiensis</name>
    <dbReference type="NCBI Taxonomy" id="1448857"/>
    <lineage>
        <taxon>Bacteria</taxon>
        <taxon>Pseudomonadati</taxon>
        <taxon>Campylobacterota</taxon>
        <taxon>Epsilonproteobacteria</taxon>
        <taxon>Campylobacterales</taxon>
        <taxon>Campylobacteraceae</taxon>
        <taxon>Campylobacter</taxon>
    </lineage>
</organism>
<evidence type="ECO:0000259" key="1">
    <source>
        <dbReference type="Pfam" id="PF02541"/>
    </source>
</evidence>
<dbReference type="InterPro" id="IPR043129">
    <property type="entry name" value="ATPase_NBD"/>
</dbReference>
<sequence>MQPFKIIGIDLGSNTLRAALMNSNFKTEISKEFIVGSARNLRPGGKLDAFAKERILNALDEISTIFDFKSYPCVAVATEAFRLASDSAEFFSEILSRFGIKFSIINGEDESKFIEIAVKKRLEILKLNIKNPLIIDLGGASTEISFNGIYKSFKFGIVRFFNEFNAQNLQSKNAAFITKYAKEFITHLSSGGIILTSGVPTTLAALKFGLDYQNYDPNLVNGKIIKFDEFAKFRDFLTNLSSLEAEKKVGKNRQELIIAGLFLLENLLEGNDKFIVIDDGLREGIMISEILRRLNDNK</sequence>
<reference evidence="2 3" key="1">
    <citation type="submission" date="2020-10" db="EMBL/GenBank/DDBJ databases">
        <title>Campylobacter and Helicobacter PacBio genomes.</title>
        <authorList>
            <person name="Lane C."/>
        </authorList>
    </citation>
    <scope>NUCLEOTIDE SEQUENCE [LARGE SCALE GENOMIC DNA]</scope>
    <source>
        <strain evidence="2 3">2016D-0077</strain>
    </source>
</reference>